<dbReference type="EMBL" id="CM007903">
    <property type="protein sequence ID" value="OTF98165.1"/>
    <property type="molecule type" value="Genomic_DNA"/>
</dbReference>
<keyword evidence="3" id="KW-1185">Reference proteome</keyword>
<dbReference type="InParanoid" id="A0A251SIQ9"/>
<evidence type="ECO:0000313" key="1">
    <source>
        <dbReference type="EMBL" id="KAF5769123.1"/>
    </source>
</evidence>
<gene>
    <name evidence="2" type="ORF">HannXRQ_Chr14g0442641</name>
    <name evidence="1" type="ORF">HanXRQr2_Chr14g0644571</name>
</gene>
<proteinExistence type="predicted"/>
<protein>
    <submittedName>
        <fullName evidence="2">Uncharacterized protein</fullName>
    </submittedName>
</protein>
<organism evidence="2 3">
    <name type="scientific">Helianthus annuus</name>
    <name type="common">Common sunflower</name>
    <dbReference type="NCBI Taxonomy" id="4232"/>
    <lineage>
        <taxon>Eukaryota</taxon>
        <taxon>Viridiplantae</taxon>
        <taxon>Streptophyta</taxon>
        <taxon>Embryophyta</taxon>
        <taxon>Tracheophyta</taxon>
        <taxon>Spermatophyta</taxon>
        <taxon>Magnoliopsida</taxon>
        <taxon>eudicotyledons</taxon>
        <taxon>Gunneridae</taxon>
        <taxon>Pentapetalae</taxon>
        <taxon>asterids</taxon>
        <taxon>campanulids</taxon>
        <taxon>Asterales</taxon>
        <taxon>Asteraceae</taxon>
        <taxon>Asteroideae</taxon>
        <taxon>Heliantheae alliance</taxon>
        <taxon>Heliantheae</taxon>
        <taxon>Helianthus</taxon>
    </lineage>
</organism>
<evidence type="ECO:0000313" key="3">
    <source>
        <dbReference type="Proteomes" id="UP000215914"/>
    </source>
</evidence>
<dbReference type="EMBL" id="MNCJ02000329">
    <property type="protein sequence ID" value="KAF5769123.1"/>
    <property type="molecule type" value="Genomic_DNA"/>
</dbReference>
<name>A0A251SIQ9_HELAN</name>
<dbReference type="AlphaFoldDB" id="A0A251SIQ9"/>
<dbReference type="Proteomes" id="UP000215914">
    <property type="component" value="Chromosome 14"/>
</dbReference>
<reference evidence="1 3" key="1">
    <citation type="journal article" date="2017" name="Nature">
        <title>The sunflower genome provides insights into oil metabolism, flowering and Asterid evolution.</title>
        <authorList>
            <person name="Badouin H."/>
            <person name="Gouzy J."/>
            <person name="Grassa C.J."/>
            <person name="Murat F."/>
            <person name="Staton S.E."/>
            <person name="Cottret L."/>
            <person name="Lelandais-Briere C."/>
            <person name="Owens G.L."/>
            <person name="Carrere S."/>
            <person name="Mayjonade B."/>
            <person name="Legrand L."/>
            <person name="Gill N."/>
            <person name="Kane N.C."/>
            <person name="Bowers J.E."/>
            <person name="Hubner S."/>
            <person name="Bellec A."/>
            <person name="Berard A."/>
            <person name="Berges H."/>
            <person name="Blanchet N."/>
            <person name="Boniface M.C."/>
            <person name="Brunel D."/>
            <person name="Catrice O."/>
            <person name="Chaidir N."/>
            <person name="Claudel C."/>
            <person name="Donnadieu C."/>
            <person name="Faraut T."/>
            <person name="Fievet G."/>
            <person name="Helmstetter N."/>
            <person name="King M."/>
            <person name="Knapp S.J."/>
            <person name="Lai Z."/>
            <person name="Le Paslier M.C."/>
            <person name="Lippi Y."/>
            <person name="Lorenzon L."/>
            <person name="Mandel J.R."/>
            <person name="Marage G."/>
            <person name="Marchand G."/>
            <person name="Marquand E."/>
            <person name="Bret-Mestries E."/>
            <person name="Morien E."/>
            <person name="Nambeesan S."/>
            <person name="Nguyen T."/>
            <person name="Pegot-Espagnet P."/>
            <person name="Pouilly N."/>
            <person name="Raftis F."/>
            <person name="Sallet E."/>
            <person name="Schiex T."/>
            <person name="Thomas J."/>
            <person name="Vandecasteele C."/>
            <person name="Vares D."/>
            <person name="Vear F."/>
            <person name="Vautrin S."/>
            <person name="Crespi M."/>
            <person name="Mangin B."/>
            <person name="Burke J.M."/>
            <person name="Salse J."/>
            <person name="Munos S."/>
            <person name="Vincourt P."/>
            <person name="Rieseberg L.H."/>
            <person name="Langlade N.B."/>
        </authorList>
    </citation>
    <scope>NUCLEOTIDE SEQUENCE [LARGE SCALE GENOMIC DNA]</scope>
    <source>
        <strain evidence="3">cv. SF193</strain>
        <tissue evidence="1">Leaves</tissue>
    </source>
</reference>
<accession>A0A251SIQ9</accession>
<evidence type="ECO:0000313" key="2">
    <source>
        <dbReference type="EMBL" id="OTF98165.1"/>
    </source>
</evidence>
<reference evidence="1" key="3">
    <citation type="submission" date="2020-06" db="EMBL/GenBank/DDBJ databases">
        <title>Helianthus annuus Genome sequencing and assembly Release 2.</title>
        <authorList>
            <person name="Gouzy J."/>
            <person name="Langlade N."/>
            <person name="Munos S."/>
        </authorList>
    </citation>
    <scope>NUCLEOTIDE SEQUENCE</scope>
    <source>
        <tissue evidence="1">Leaves</tissue>
    </source>
</reference>
<sequence length="68" mass="7790">MLMFLSPVLMDWIFEENEWRQCTRGLLNSYVTCCNDDAFGVDKICHAAWLKGSDAHAFGVDDRCSRSI</sequence>
<dbReference type="Gramene" id="mRNA:HanXRQr2_Chr14g0644571">
    <property type="protein sequence ID" value="mRNA:HanXRQr2_Chr14g0644571"/>
    <property type="gene ID" value="HanXRQr2_Chr14g0644571"/>
</dbReference>
<reference evidence="2" key="2">
    <citation type="submission" date="2017-02" db="EMBL/GenBank/DDBJ databases">
        <title>Sunflower complete genome.</title>
        <authorList>
            <person name="Langlade N."/>
            <person name="Munos S."/>
        </authorList>
    </citation>
    <scope>NUCLEOTIDE SEQUENCE [LARGE SCALE GENOMIC DNA]</scope>
    <source>
        <tissue evidence="2">Leaves</tissue>
    </source>
</reference>